<feature type="transmembrane region" description="Helical" evidence="1">
    <location>
        <begin position="31"/>
        <end position="49"/>
    </location>
</feature>
<dbReference type="AlphaFoldDB" id="A0A7G9L8S9"/>
<proteinExistence type="predicted"/>
<keyword evidence="1" id="KW-0812">Transmembrane</keyword>
<feature type="transmembrane region" description="Helical" evidence="1">
    <location>
        <begin position="7"/>
        <end position="25"/>
    </location>
</feature>
<gene>
    <name evidence="2" type="ORF">H9W90_12625</name>
</gene>
<accession>A0A7G9L8S9</accession>
<organism evidence="2 3">
    <name type="scientific">Polaribacter pectinis</name>
    <dbReference type="NCBI Taxonomy" id="2738844"/>
    <lineage>
        <taxon>Bacteria</taxon>
        <taxon>Pseudomonadati</taxon>
        <taxon>Bacteroidota</taxon>
        <taxon>Flavobacteriia</taxon>
        <taxon>Flavobacteriales</taxon>
        <taxon>Flavobacteriaceae</taxon>
    </lineage>
</organism>
<evidence type="ECO:0000313" key="2">
    <source>
        <dbReference type="EMBL" id="QNM85028.1"/>
    </source>
</evidence>
<keyword evidence="3" id="KW-1185">Reference proteome</keyword>
<protein>
    <submittedName>
        <fullName evidence="2">Uncharacterized protein</fullName>
    </submittedName>
</protein>
<evidence type="ECO:0000313" key="3">
    <source>
        <dbReference type="Proteomes" id="UP000515808"/>
    </source>
</evidence>
<evidence type="ECO:0000256" key="1">
    <source>
        <dbReference type="SAM" id="Phobius"/>
    </source>
</evidence>
<reference evidence="2 3" key="1">
    <citation type="submission" date="2020-08" db="EMBL/GenBank/DDBJ databases">
        <title>Polaribacter sp. L12M9 isolated from gut of the Korean scallop.</title>
        <authorList>
            <person name="Jeong Y.S."/>
        </authorList>
    </citation>
    <scope>NUCLEOTIDE SEQUENCE [LARGE SCALE GENOMIC DNA]</scope>
    <source>
        <strain evidence="2 3">L12M9</strain>
    </source>
</reference>
<dbReference type="KEGG" id="ppec:H9W90_12625"/>
<keyword evidence="1" id="KW-0472">Membrane</keyword>
<name>A0A7G9L8S9_9FLAO</name>
<keyword evidence="1" id="KW-1133">Transmembrane helix</keyword>
<dbReference type="EMBL" id="CP060695">
    <property type="protein sequence ID" value="QNM85028.1"/>
    <property type="molecule type" value="Genomic_DNA"/>
</dbReference>
<dbReference type="Proteomes" id="UP000515808">
    <property type="component" value="Chromosome"/>
</dbReference>
<sequence length="57" mass="6367">MSKPLQYFIIVISIASIFFSLYAIFKGQKVFDALGGIVIGASLLGALYFDNYKKKKE</sequence>
<dbReference type="RefSeq" id="WP_187481944.1">
    <property type="nucleotide sequence ID" value="NZ_CP060695.1"/>
</dbReference>